<dbReference type="EMBL" id="QJKF01000010">
    <property type="protein sequence ID" value="PXX60304.1"/>
    <property type="molecule type" value="Genomic_DNA"/>
</dbReference>
<accession>A0A318JU87</accession>
<feature type="region of interest" description="Disordered" evidence="1">
    <location>
        <begin position="44"/>
        <end position="63"/>
    </location>
</feature>
<dbReference type="AlphaFoldDB" id="A0A318JU87"/>
<evidence type="ECO:0000256" key="1">
    <source>
        <dbReference type="SAM" id="MobiDB-lite"/>
    </source>
</evidence>
<keyword evidence="3" id="KW-1185">Reference proteome</keyword>
<organism evidence="2 3">
    <name type="scientific">Nocardia tenerifensis</name>
    <dbReference type="NCBI Taxonomy" id="228006"/>
    <lineage>
        <taxon>Bacteria</taxon>
        <taxon>Bacillati</taxon>
        <taxon>Actinomycetota</taxon>
        <taxon>Actinomycetes</taxon>
        <taxon>Mycobacteriales</taxon>
        <taxon>Nocardiaceae</taxon>
        <taxon>Nocardia</taxon>
    </lineage>
</organism>
<dbReference type="Proteomes" id="UP000247569">
    <property type="component" value="Unassembled WGS sequence"/>
</dbReference>
<comment type="caution">
    <text evidence="2">The sequence shown here is derived from an EMBL/GenBank/DDBJ whole genome shotgun (WGS) entry which is preliminary data.</text>
</comment>
<gene>
    <name evidence="2" type="ORF">DFR70_110144</name>
</gene>
<proteinExistence type="predicted"/>
<sequence>MEVGELVCAARTVRRKIVYCRNTSPTTGYRTVSGGPLDVSEDGGIIEDHGVRSNSADLEQGGP</sequence>
<evidence type="ECO:0000313" key="3">
    <source>
        <dbReference type="Proteomes" id="UP000247569"/>
    </source>
</evidence>
<reference evidence="2 3" key="1">
    <citation type="submission" date="2018-05" db="EMBL/GenBank/DDBJ databases">
        <title>Genomic Encyclopedia of Type Strains, Phase IV (KMG-IV): sequencing the most valuable type-strain genomes for metagenomic binning, comparative biology and taxonomic classification.</title>
        <authorList>
            <person name="Goeker M."/>
        </authorList>
    </citation>
    <scope>NUCLEOTIDE SEQUENCE [LARGE SCALE GENOMIC DNA]</scope>
    <source>
        <strain evidence="2 3">DSM 44704</strain>
    </source>
</reference>
<dbReference type="RefSeq" id="WP_040732964.1">
    <property type="nucleotide sequence ID" value="NZ_QJKF01000010.1"/>
</dbReference>
<evidence type="ECO:0000313" key="2">
    <source>
        <dbReference type="EMBL" id="PXX60304.1"/>
    </source>
</evidence>
<protein>
    <submittedName>
        <fullName evidence="2">Uncharacterized protein</fullName>
    </submittedName>
</protein>
<name>A0A318JU87_9NOCA</name>